<organism evidence="7 8">
    <name type="scientific">Extremus antarcticus</name>
    <dbReference type="NCBI Taxonomy" id="702011"/>
    <lineage>
        <taxon>Eukaryota</taxon>
        <taxon>Fungi</taxon>
        <taxon>Dikarya</taxon>
        <taxon>Ascomycota</taxon>
        <taxon>Pezizomycotina</taxon>
        <taxon>Dothideomycetes</taxon>
        <taxon>Dothideomycetidae</taxon>
        <taxon>Mycosphaerellales</taxon>
        <taxon>Extremaceae</taxon>
        <taxon>Extremus</taxon>
    </lineage>
</organism>
<dbReference type="PROSITE" id="PS00028">
    <property type="entry name" value="ZINC_FINGER_C2H2_1"/>
    <property type="match status" value="1"/>
</dbReference>
<dbReference type="InterPro" id="IPR056767">
    <property type="entry name" value="C2H2-Znf_KIN17"/>
</dbReference>
<reference evidence="7" key="1">
    <citation type="submission" date="2023-04" db="EMBL/GenBank/DDBJ databases">
        <title>Black Yeasts Isolated from many extreme environments.</title>
        <authorList>
            <person name="Coleine C."/>
            <person name="Stajich J.E."/>
            <person name="Selbmann L."/>
        </authorList>
    </citation>
    <scope>NUCLEOTIDE SEQUENCE</scope>
    <source>
        <strain evidence="7">CCFEE 5312</strain>
    </source>
</reference>
<dbReference type="InterPro" id="IPR036236">
    <property type="entry name" value="Znf_C2H2_sf"/>
</dbReference>
<dbReference type="Pfam" id="PF25095">
    <property type="entry name" value="C2H2-zf_KIN17"/>
    <property type="match status" value="1"/>
</dbReference>
<dbReference type="SMART" id="SM01253">
    <property type="entry name" value="Kin17_mid"/>
    <property type="match status" value="1"/>
</dbReference>
<keyword evidence="8" id="KW-1185">Reference proteome</keyword>
<feature type="compositionally biased region" description="Basic and acidic residues" evidence="5">
    <location>
        <begin position="313"/>
        <end position="338"/>
    </location>
</feature>
<evidence type="ECO:0000256" key="3">
    <source>
        <dbReference type="ARBA" id="ARBA00022771"/>
    </source>
</evidence>
<dbReference type="PANTHER" id="PTHR12805:SF0">
    <property type="entry name" value="DNA_RNA-BINDING PROTEIN KIN17"/>
    <property type="match status" value="1"/>
</dbReference>
<feature type="domain" description="C2H2-type" evidence="6">
    <location>
        <begin position="28"/>
        <end position="50"/>
    </location>
</feature>
<dbReference type="SUPFAM" id="SSF57667">
    <property type="entry name" value="beta-beta-alpha zinc fingers"/>
    <property type="match status" value="1"/>
</dbReference>
<dbReference type="Gene3D" id="1.10.10.2030">
    <property type="entry name" value="DNA/RNA-binding protein Kin17, conserved domain"/>
    <property type="match status" value="1"/>
</dbReference>
<keyword evidence="4" id="KW-0862">Zinc</keyword>
<evidence type="ECO:0000313" key="8">
    <source>
        <dbReference type="Proteomes" id="UP001271007"/>
    </source>
</evidence>
<accession>A0AAJ0GBL3</accession>
<dbReference type="Pfam" id="PF10357">
    <property type="entry name" value="WH_KIN17"/>
    <property type="match status" value="1"/>
</dbReference>
<dbReference type="Proteomes" id="UP001271007">
    <property type="component" value="Unassembled WGS sequence"/>
</dbReference>
<dbReference type="AlphaFoldDB" id="A0AAJ0GBL3"/>
<protein>
    <recommendedName>
        <fullName evidence="6">C2H2-type domain-containing protein</fullName>
    </recommendedName>
</protein>
<evidence type="ECO:0000256" key="5">
    <source>
        <dbReference type="SAM" id="MobiDB-lite"/>
    </source>
</evidence>
<dbReference type="GO" id="GO:0006260">
    <property type="term" value="P:DNA replication"/>
    <property type="evidence" value="ECO:0007669"/>
    <property type="project" value="TreeGrafter"/>
</dbReference>
<dbReference type="InterPro" id="IPR013087">
    <property type="entry name" value="Znf_C2H2_type"/>
</dbReference>
<keyword evidence="3" id="KW-0863">Zinc-finger</keyword>
<dbReference type="PANTHER" id="PTHR12805">
    <property type="entry name" value="KIN17 KIN, ANTIGENIC DETERMINANT OF RECA PROTEIN HOMOLOG"/>
    <property type="match status" value="1"/>
</dbReference>
<dbReference type="GO" id="GO:0005634">
    <property type="term" value="C:nucleus"/>
    <property type="evidence" value="ECO:0007669"/>
    <property type="project" value="TreeGrafter"/>
</dbReference>
<dbReference type="GO" id="GO:0006974">
    <property type="term" value="P:DNA damage response"/>
    <property type="evidence" value="ECO:0007669"/>
    <property type="project" value="TreeGrafter"/>
</dbReference>
<name>A0AAJ0GBL3_9PEZI</name>
<dbReference type="InterPro" id="IPR038254">
    <property type="entry name" value="KIN17_WH-like_sf"/>
</dbReference>
<evidence type="ECO:0000256" key="1">
    <source>
        <dbReference type="ARBA" id="ARBA00008517"/>
    </source>
</evidence>
<dbReference type="GO" id="GO:0003690">
    <property type="term" value="F:double-stranded DNA binding"/>
    <property type="evidence" value="ECO:0007669"/>
    <property type="project" value="TreeGrafter"/>
</dbReference>
<gene>
    <name evidence="7" type="ORF">LTR09_009747</name>
</gene>
<comment type="caution">
    <text evidence="7">The sequence shown here is derived from an EMBL/GenBank/DDBJ whole genome shotgun (WGS) entry which is preliminary data.</text>
</comment>
<keyword evidence="2" id="KW-0479">Metal-binding</keyword>
<evidence type="ECO:0000256" key="4">
    <source>
        <dbReference type="ARBA" id="ARBA00022833"/>
    </source>
</evidence>
<dbReference type="InterPro" id="IPR019447">
    <property type="entry name" value="DNA/RNA-bd_Kin17_WH-like_dom"/>
</dbReference>
<dbReference type="InterPro" id="IPR037321">
    <property type="entry name" value="KIN17-like"/>
</dbReference>
<comment type="similarity">
    <text evidence="1">Belongs to the KIN17 family.</text>
</comment>
<evidence type="ECO:0000256" key="2">
    <source>
        <dbReference type="ARBA" id="ARBA00022723"/>
    </source>
</evidence>
<evidence type="ECO:0000313" key="7">
    <source>
        <dbReference type="EMBL" id="KAK3048852.1"/>
    </source>
</evidence>
<feature type="region of interest" description="Disordered" evidence="5">
    <location>
        <begin position="219"/>
        <end position="347"/>
    </location>
</feature>
<dbReference type="GO" id="GO:0008270">
    <property type="term" value="F:zinc ion binding"/>
    <property type="evidence" value="ECO:0007669"/>
    <property type="project" value="UniProtKB-KW"/>
</dbReference>
<sequence length="347" mass="39156">MPKAEVGSTKHIANKMKSKGLQRLRWYCQICEKQCRDENGFKQHTMSEGHVRSMLQVGEDPKKFIEDYSRQFIRDFLQLLRTSHGEKKVSLNQFYQEYIRDKEHVHMNSTKWPSLTEFAKHLGREGICRVEEGERGLEVQWVDDSPEALRRREDVKRKERQMKGDEDMEAKMLEKQIKLAREVAEKAGRLQEPRVRPEGDGEVVIEPVKVSLSLGGKAAAKQAEQPRELAPDAPVEISTFSAADQPALATESAVPERPENADSDGDDIAAPPVEDKPKVSLSLAGNKAKKVNPLMAKKSNPLSKKGGAGPPAPEKKMSNAEKIMKEELERKRKTDERGGPAWKKART</sequence>
<dbReference type="EMBL" id="JAWDJX010000044">
    <property type="protein sequence ID" value="KAK3048852.1"/>
    <property type="molecule type" value="Genomic_DNA"/>
</dbReference>
<dbReference type="FunFam" id="1.10.10.2030:FF:000001">
    <property type="entry name" value="DNA/RNA-binding protein KIN17, putative"/>
    <property type="match status" value="1"/>
</dbReference>
<evidence type="ECO:0000259" key="6">
    <source>
        <dbReference type="PROSITE" id="PS00028"/>
    </source>
</evidence>
<proteinExistence type="inferred from homology"/>